<dbReference type="PANTHER" id="PTHR30576:SF0">
    <property type="entry name" value="UNDECAPRENYL-PHOSPHATE N-ACETYLGALACTOSAMINYL 1-PHOSPHATE TRANSFERASE-RELATED"/>
    <property type="match status" value="1"/>
</dbReference>
<evidence type="ECO:0000313" key="4">
    <source>
        <dbReference type="Proteomes" id="UP001501057"/>
    </source>
</evidence>
<gene>
    <name evidence="3" type="ORF">GCM10009710_00870</name>
</gene>
<evidence type="ECO:0000259" key="2">
    <source>
        <dbReference type="Pfam" id="PF02397"/>
    </source>
</evidence>
<name>A0ABN2JE49_9ACTN</name>
<keyword evidence="4" id="KW-1185">Reference proteome</keyword>
<comment type="caution">
    <text evidence="3">The sequence shown here is derived from an EMBL/GenBank/DDBJ whole genome shotgun (WGS) entry which is preliminary data.</text>
</comment>
<reference evidence="3 4" key="1">
    <citation type="journal article" date="2019" name="Int. J. Syst. Evol. Microbiol.">
        <title>The Global Catalogue of Microorganisms (GCM) 10K type strain sequencing project: providing services to taxonomists for standard genome sequencing and annotation.</title>
        <authorList>
            <consortium name="The Broad Institute Genomics Platform"/>
            <consortium name="The Broad Institute Genome Sequencing Center for Infectious Disease"/>
            <person name="Wu L."/>
            <person name="Ma J."/>
        </authorList>
    </citation>
    <scope>NUCLEOTIDE SEQUENCE [LARGE SCALE GENOMIC DNA]</scope>
    <source>
        <strain evidence="3 4">JCM 13518</strain>
    </source>
</reference>
<evidence type="ECO:0000256" key="1">
    <source>
        <dbReference type="ARBA" id="ARBA00006464"/>
    </source>
</evidence>
<proteinExistence type="inferred from homology"/>
<feature type="domain" description="Bacterial sugar transferase" evidence="2">
    <location>
        <begin position="4"/>
        <end position="199"/>
    </location>
</feature>
<protein>
    <recommendedName>
        <fullName evidence="2">Bacterial sugar transferase domain-containing protein</fullName>
    </recommendedName>
</protein>
<dbReference type="PANTHER" id="PTHR30576">
    <property type="entry name" value="COLANIC BIOSYNTHESIS UDP-GLUCOSE LIPID CARRIER TRANSFERASE"/>
    <property type="match status" value="1"/>
</dbReference>
<comment type="similarity">
    <text evidence="1">Belongs to the bacterial sugar transferase family.</text>
</comment>
<dbReference type="InterPro" id="IPR003362">
    <property type="entry name" value="Bact_transf"/>
</dbReference>
<accession>A0ABN2JE49</accession>
<evidence type="ECO:0000313" key="3">
    <source>
        <dbReference type="EMBL" id="GAA1723913.1"/>
    </source>
</evidence>
<dbReference type="EMBL" id="BAAAME010000001">
    <property type="protein sequence ID" value="GAA1723913.1"/>
    <property type="molecule type" value="Genomic_DNA"/>
</dbReference>
<dbReference type="Pfam" id="PF02397">
    <property type="entry name" value="Bac_transf"/>
    <property type="match status" value="1"/>
</dbReference>
<sequence>MIRKRILDLALVALSAVVWIPVLLTATLAVLITEGRPVYYRSNRRVSTDRVMRVVKFRTMVRNADKLVNRDTVPVEGQVRFLNIPPDSPLYTRVGRILERFGLTEIPQLVHVISGSMSLIGNRPLPENVQNMLREEFPHADDRFLTPSGLTGPAQLVGRQALTDDERLTIETAYCRAAMRGYSIRLDLSILFSTVFIVLHLKEPMSYLEVEAMINRHSRVRTIVLETSADPAPVTADLPQEQAS</sequence>
<dbReference type="Proteomes" id="UP001501057">
    <property type="component" value="Unassembled WGS sequence"/>
</dbReference>
<organism evidence="3 4">
    <name type="scientific">Aeromicrobium alkaliterrae</name>
    <dbReference type="NCBI Taxonomy" id="302168"/>
    <lineage>
        <taxon>Bacteria</taxon>
        <taxon>Bacillati</taxon>
        <taxon>Actinomycetota</taxon>
        <taxon>Actinomycetes</taxon>
        <taxon>Propionibacteriales</taxon>
        <taxon>Nocardioidaceae</taxon>
        <taxon>Aeromicrobium</taxon>
    </lineage>
</organism>
<dbReference type="RefSeq" id="WP_344196535.1">
    <property type="nucleotide sequence ID" value="NZ_BAAAME010000001.1"/>
</dbReference>